<protein>
    <recommendedName>
        <fullName evidence="4">Holin-X, holin superfamily III</fullName>
    </recommendedName>
</protein>
<reference evidence="2 3" key="1">
    <citation type="journal article" date="2010" name="J. Bacteriol.">
        <title>Genome sequence of Fulvimarina pelagi HTCC2506T, a Mn(II)-oxidizing alphaproteobacterium possessing an aerobic anoxygenic photosynthetic gene cluster and Xanthorhodopsin.</title>
        <authorList>
            <person name="Kang I."/>
            <person name="Oh H.M."/>
            <person name="Lim S.I."/>
            <person name="Ferriera S."/>
            <person name="Giovannoni S.J."/>
            <person name="Cho J.C."/>
        </authorList>
    </citation>
    <scope>NUCLEOTIDE SEQUENCE [LARGE SCALE GENOMIC DNA]</scope>
    <source>
        <strain evidence="2 3">HTCC2506</strain>
    </source>
</reference>
<proteinExistence type="predicted"/>
<comment type="caution">
    <text evidence="2">The sequence shown here is derived from an EMBL/GenBank/DDBJ whole genome shotgun (WGS) entry which is preliminary data.</text>
</comment>
<evidence type="ECO:0000313" key="2">
    <source>
        <dbReference type="EMBL" id="EAU42481.1"/>
    </source>
</evidence>
<dbReference type="AlphaFoldDB" id="Q0G783"/>
<evidence type="ECO:0008006" key="4">
    <source>
        <dbReference type="Google" id="ProtNLM"/>
    </source>
</evidence>
<keyword evidence="3" id="KW-1185">Reference proteome</keyword>
<sequence length="144" mass="15876">MWFLIAKIFQGELGTYVARLKRLATLYAIMAIFAVLLLAFLITALFVYVAAQIGALNAALIASGLCLGVILLLWITTLVVRRTPEKRVQDRMKRDIASVAGTTALSNLPKIFAMARKRKAAALLTPLIAIVGFGIWRMLQNEDE</sequence>
<dbReference type="eggNOG" id="ENOG50301IE">
    <property type="taxonomic scope" value="Bacteria"/>
</dbReference>
<accession>Q0G783</accession>
<dbReference type="HOGENOM" id="CLU_1793672_0_0_5"/>
<feature type="transmembrane region" description="Helical" evidence="1">
    <location>
        <begin position="55"/>
        <end position="80"/>
    </location>
</feature>
<feature type="transmembrane region" description="Helical" evidence="1">
    <location>
        <begin position="26"/>
        <end position="49"/>
    </location>
</feature>
<name>Q0G783_9HYPH</name>
<gene>
    <name evidence="2" type="ORF">FP2506_06566</name>
</gene>
<feature type="transmembrane region" description="Helical" evidence="1">
    <location>
        <begin position="120"/>
        <end position="139"/>
    </location>
</feature>
<evidence type="ECO:0000256" key="1">
    <source>
        <dbReference type="SAM" id="Phobius"/>
    </source>
</evidence>
<keyword evidence="1" id="KW-0472">Membrane</keyword>
<keyword evidence="1" id="KW-1133">Transmembrane helix</keyword>
<evidence type="ECO:0000313" key="3">
    <source>
        <dbReference type="Proteomes" id="UP000004310"/>
    </source>
</evidence>
<organism evidence="2 3">
    <name type="scientific">Fulvimarina pelagi HTCC2506</name>
    <dbReference type="NCBI Taxonomy" id="314231"/>
    <lineage>
        <taxon>Bacteria</taxon>
        <taxon>Pseudomonadati</taxon>
        <taxon>Pseudomonadota</taxon>
        <taxon>Alphaproteobacteria</taxon>
        <taxon>Hyphomicrobiales</taxon>
        <taxon>Aurantimonadaceae</taxon>
        <taxon>Fulvimarina</taxon>
    </lineage>
</organism>
<dbReference type="STRING" id="217511.GCA_001463845_00093"/>
<dbReference type="Proteomes" id="UP000004310">
    <property type="component" value="Unassembled WGS sequence"/>
</dbReference>
<dbReference type="EMBL" id="AATP01000001">
    <property type="protein sequence ID" value="EAU42481.1"/>
    <property type="molecule type" value="Genomic_DNA"/>
</dbReference>
<keyword evidence="1" id="KW-0812">Transmembrane</keyword>